<dbReference type="EMBL" id="LR796738">
    <property type="protein sequence ID" value="CAB4162738.1"/>
    <property type="molecule type" value="Genomic_DNA"/>
</dbReference>
<sequence>MKAPAQPYVFVTLHKHPTRPKASRLMVTLEGYPSRLYWPDEGGTPGDAAKQHVAALYAAEFNLEYWGAPVRLANRALRFEPTTESLLRRPARAHV</sequence>
<name>A0A6J5P053_9CAUD</name>
<proteinExistence type="predicted"/>
<gene>
    <name evidence="1" type="ORF">UFOVP783_108</name>
</gene>
<evidence type="ECO:0000313" key="1">
    <source>
        <dbReference type="EMBL" id="CAB4162738.1"/>
    </source>
</evidence>
<reference evidence="1" key="1">
    <citation type="submission" date="2020-04" db="EMBL/GenBank/DDBJ databases">
        <authorList>
            <person name="Chiriac C."/>
            <person name="Salcher M."/>
            <person name="Ghai R."/>
            <person name="Kavagutti S V."/>
        </authorList>
    </citation>
    <scope>NUCLEOTIDE SEQUENCE</scope>
</reference>
<protein>
    <submittedName>
        <fullName evidence="1">Uncharacterized protein</fullName>
    </submittedName>
</protein>
<accession>A0A6J5P053</accession>
<organism evidence="1">
    <name type="scientific">uncultured Caudovirales phage</name>
    <dbReference type="NCBI Taxonomy" id="2100421"/>
    <lineage>
        <taxon>Viruses</taxon>
        <taxon>Duplodnaviria</taxon>
        <taxon>Heunggongvirae</taxon>
        <taxon>Uroviricota</taxon>
        <taxon>Caudoviricetes</taxon>
        <taxon>Peduoviridae</taxon>
        <taxon>Maltschvirus</taxon>
        <taxon>Maltschvirus maltsch</taxon>
    </lineage>
</organism>